<organism evidence="1 2">
    <name type="scientific">Streptosporangium algeriense</name>
    <dbReference type="NCBI Taxonomy" id="1682748"/>
    <lineage>
        <taxon>Bacteria</taxon>
        <taxon>Bacillati</taxon>
        <taxon>Actinomycetota</taxon>
        <taxon>Actinomycetes</taxon>
        <taxon>Streptosporangiales</taxon>
        <taxon>Streptosporangiaceae</taxon>
        <taxon>Streptosporangium</taxon>
    </lineage>
</organism>
<evidence type="ECO:0008006" key="3">
    <source>
        <dbReference type="Google" id="ProtNLM"/>
    </source>
</evidence>
<name>A0ABW3DGV0_9ACTN</name>
<dbReference type="EMBL" id="JBHTHX010000007">
    <property type="protein sequence ID" value="MFD0883113.1"/>
    <property type="molecule type" value="Genomic_DNA"/>
</dbReference>
<protein>
    <recommendedName>
        <fullName evidence="3">50S ribosomal protein L33</fullName>
    </recommendedName>
</protein>
<keyword evidence="2" id="KW-1185">Reference proteome</keyword>
<gene>
    <name evidence="1" type="ORF">ACFQ08_00835</name>
</gene>
<dbReference type="Proteomes" id="UP001597024">
    <property type="component" value="Unassembled WGS sequence"/>
</dbReference>
<proteinExistence type="predicted"/>
<evidence type="ECO:0000313" key="1">
    <source>
        <dbReference type="EMBL" id="MFD0883113.1"/>
    </source>
</evidence>
<accession>A0ABW3DGV0</accession>
<evidence type="ECO:0000313" key="2">
    <source>
        <dbReference type="Proteomes" id="UP001597024"/>
    </source>
</evidence>
<comment type="caution">
    <text evidence="1">The sequence shown here is derived from an EMBL/GenBank/DDBJ whole genome shotgun (WGS) entry which is preliminary data.</text>
</comment>
<reference evidence="2" key="1">
    <citation type="journal article" date="2019" name="Int. J. Syst. Evol. Microbiol.">
        <title>The Global Catalogue of Microorganisms (GCM) 10K type strain sequencing project: providing services to taxonomists for standard genome sequencing and annotation.</title>
        <authorList>
            <consortium name="The Broad Institute Genomics Platform"/>
            <consortium name="The Broad Institute Genome Sequencing Center for Infectious Disease"/>
            <person name="Wu L."/>
            <person name="Ma J."/>
        </authorList>
    </citation>
    <scope>NUCLEOTIDE SEQUENCE [LARGE SCALE GENOMIC DNA]</scope>
    <source>
        <strain evidence="2">CCUG 62974</strain>
    </source>
</reference>
<sequence>MPGAAAPTAEPQEKRSVMGWMPKIKVSVSLIKCGRCTKSYTNPLTHVCVRQFKKPAVRKGGKK</sequence>